<dbReference type="Gene3D" id="3.40.50.10140">
    <property type="entry name" value="Toll/interleukin-1 receptor homology (TIR) domain"/>
    <property type="match status" value="1"/>
</dbReference>
<keyword evidence="3" id="KW-1185">Reference proteome</keyword>
<comment type="caution">
    <text evidence="2">The sequence shown here is derived from an EMBL/GenBank/DDBJ whole genome shotgun (WGS) entry which is preliminary data.</text>
</comment>
<feature type="domain" description="TIR" evidence="1">
    <location>
        <begin position="6"/>
        <end position="92"/>
    </location>
</feature>
<name>A0ABD5SPT6_9EURY</name>
<reference evidence="2 3" key="1">
    <citation type="journal article" date="2019" name="Int. J. Syst. Evol. Microbiol.">
        <title>The Global Catalogue of Microorganisms (GCM) 10K type strain sequencing project: providing services to taxonomists for standard genome sequencing and annotation.</title>
        <authorList>
            <consortium name="The Broad Institute Genomics Platform"/>
            <consortium name="The Broad Institute Genome Sequencing Center for Infectious Disease"/>
            <person name="Wu L."/>
            <person name="Ma J."/>
        </authorList>
    </citation>
    <scope>NUCLEOTIDE SEQUENCE [LARGE SCALE GENOMIC DNA]</scope>
    <source>
        <strain evidence="2 3">LMG 29247</strain>
    </source>
</reference>
<evidence type="ECO:0000313" key="2">
    <source>
        <dbReference type="EMBL" id="MFC6766550.1"/>
    </source>
</evidence>
<dbReference type="RefSeq" id="WP_273739507.1">
    <property type="nucleotide sequence ID" value="NZ_JAQIVI010000266.1"/>
</dbReference>
<dbReference type="InterPro" id="IPR000157">
    <property type="entry name" value="TIR_dom"/>
</dbReference>
<gene>
    <name evidence="2" type="ORF">ACFQE6_16600</name>
</gene>
<sequence length="215" mass="23803">MTGEQVYVSHAPGDLELVQDLFTTVKNFPFGVHLALEEIESGRSRKRLEGRLANSDVVVAVLTEDAADTTWIDQEIGYEVAKGIPVVPLRDEGVSRRGYVGDVDGLAIDRGDLSVMIFNLLSRLRSELAPLGALSVPNWYIRFPCTIPDCGHPVTLELEQGQTKLWKLHSHGKHLTTSCAVCESTYYFNPATIGFLGREDGLDVNRRPEAARKRP</sequence>
<dbReference type="Proteomes" id="UP001596383">
    <property type="component" value="Unassembled WGS sequence"/>
</dbReference>
<protein>
    <submittedName>
        <fullName evidence="2">Toll/interleukin-1 receptor domain-containing protein</fullName>
    </submittedName>
</protein>
<dbReference type="EMBL" id="JBHSWV010000266">
    <property type="protein sequence ID" value="MFC6766550.1"/>
    <property type="molecule type" value="Genomic_DNA"/>
</dbReference>
<proteinExistence type="predicted"/>
<organism evidence="2 3">
    <name type="scientific">Natrinema soli</name>
    <dbReference type="NCBI Taxonomy" id="1930624"/>
    <lineage>
        <taxon>Archaea</taxon>
        <taxon>Methanobacteriati</taxon>
        <taxon>Methanobacteriota</taxon>
        <taxon>Stenosarchaea group</taxon>
        <taxon>Halobacteria</taxon>
        <taxon>Halobacteriales</taxon>
        <taxon>Natrialbaceae</taxon>
        <taxon>Natrinema</taxon>
    </lineage>
</organism>
<evidence type="ECO:0000259" key="1">
    <source>
        <dbReference type="Pfam" id="PF13676"/>
    </source>
</evidence>
<accession>A0ABD5SPT6</accession>
<dbReference type="InterPro" id="IPR035897">
    <property type="entry name" value="Toll_tir_struct_dom_sf"/>
</dbReference>
<dbReference type="AlphaFoldDB" id="A0ABD5SPT6"/>
<keyword evidence="2" id="KW-0675">Receptor</keyword>
<dbReference type="SUPFAM" id="SSF52200">
    <property type="entry name" value="Toll/Interleukin receptor TIR domain"/>
    <property type="match status" value="1"/>
</dbReference>
<evidence type="ECO:0000313" key="3">
    <source>
        <dbReference type="Proteomes" id="UP001596383"/>
    </source>
</evidence>
<dbReference type="Pfam" id="PF13676">
    <property type="entry name" value="TIR_2"/>
    <property type="match status" value="1"/>
</dbReference>